<dbReference type="OrthoDB" id="1876592at2759"/>
<sequence length="151" mass="15966">MKVAGSPRPTAAPPSITTALCAILLVLTAAPSRAAITCATVITLMQPCALYLTGGGSPPPPVMCCAGFRSLAGIISSPADKKTACQCLKDASKQVKYDLDRAKKLPGDCNVNFPIPLSPDVDCSKYPRRPLLFFSGHFVTSFVPQNITHFE</sequence>
<name>A0A484M645_9ASTE</name>
<dbReference type="PRINTS" id="PR00382">
    <property type="entry name" value="LIPIDTRNSFER"/>
</dbReference>
<gene>
    <name evidence="7" type="ORF">CCAM_LOCUS26039</name>
</gene>
<dbReference type="InterPro" id="IPR016140">
    <property type="entry name" value="Bifunc_inhib/LTP/seed_store"/>
</dbReference>
<evidence type="ECO:0000256" key="1">
    <source>
        <dbReference type="ARBA" id="ARBA00009748"/>
    </source>
</evidence>
<comment type="function">
    <text evidence="4">Plant non-specific lipid-transfer proteins transfer phospholipids as well as galactolipids across membranes. May play a role in wax or cutin deposition in the cell walls of expanding epidermal cells and certain secretory tissues.</text>
</comment>
<evidence type="ECO:0000256" key="5">
    <source>
        <dbReference type="SAM" id="SignalP"/>
    </source>
</evidence>
<dbReference type="AlphaFoldDB" id="A0A484M645"/>
<keyword evidence="3 4" id="KW-0446">Lipid-binding</keyword>
<dbReference type="PANTHER" id="PTHR33076">
    <property type="entry name" value="NON-SPECIFIC LIPID-TRANSFER PROTEIN 2-RELATED"/>
    <property type="match status" value="1"/>
</dbReference>
<reference evidence="7 8" key="1">
    <citation type="submission" date="2018-04" db="EMBL/GenBank/DDBJ databases">
        <authorList>
            <person name="Vogel A."/>
        </authorList>
    </citation>
    <scope>NUCLEOTIDE SEQUENCE [LARGE SCALE GENOMIC DNA]</scope>
</reference>
<dbReference type="InterPro" id="IPR000528">
    <property type="entry name" value="Plant_nsLTP"/>
</dbReference>
<dbReference type="InterPro" id="IPR036312">
    <property type="entry name" value="Bifun_inhib/LTP/seed_sf"/>
</dbReference>
<evidence type="ECO:0000259" key="6">
    <source>
        <dbReference type="SMART" id="SM00499"/>
    </source>
</evidence>
<evidence type="ECO:0000256" key="2">
    <source>
        <dbReference type="ARBA" id="ARBA00022448"/>
    </source>
</evidence>
<dbReference type="CDD" id="cd01960">
    <property type="entry name" value="nsLTP1"/>
    <property type="match status" value="1"/>
</dbReference>
<dbReference type="EMBL" id="OOIL02002698">
    <property type="protein sequence ID" value="VFQ84263.1"/>
    <property type="molecule type" value="Genomic_DNA"/>
</dbReference>
<dbReference type="GO" id="GO:0006869">
    <property type="term" value="P:lipid transport"/>
    <property type="evidence" value="ECO:0007669"/>
    <property type="project" value="InterPro"/>
</dbReference>
<feature type="signal peptide" evidence="5">
    <location>
        <begin position="1"/>
        <end position="34"/>
    </location>
</feature>
<dbReference type="GO" id="GO:0008289">
    <property type="term" value="F:lipid binding"/>
    <property type="evidence" value="ECO:0007669"/>
    <property type="project" value="UniProtKB-KW"/>
</dbReference>
<dbReference type="Proteomes" id="UP000595140">
    <property type="component" value="Unassembled WGS sequence"/>
</dbReference>
<dbReference type="SMART" id="SM00499">
    <property type="entry name" value="AAI"/>
    <property type="match status" value="1"/>
</dbReference>
<comment type="similarity">
    <text evidence="1 4">Belongs to the plant LTP family.</text>
</comment>
<evidence type="ECO:0000256" key="3">
    <source>
        <dbReference type="ARBA" id="ARBA00023121"/>
    </source>
</evidence>
<dbReference type="Pfam" id="PF00234">
    <property type="entry name" value="Tryp_alpha_amyl"/>
    <property type="match status" value="1"/>
</dbReference>
<protein>
    <recommendedName>
        <fullName evidence="4">Non-specific lipid-transfer protein</fullName>
    </recommendedName>
</protein>
<feature type="chain" id="PRO_5019792631" description="Non-specific lipid-transfer protein" evidence="5">
    <location>
        <begin position="35"/>
        <end position="151"/>
    </location>
</feature>
<keyword evidence="5" id="KW-0732">Signal</keyword>
<evidence type="ECO:0000313" key="8">
    <source>
        <dbReference type="Proteomes" id="UP000595140"/>
    </source>
</evidence>
<keyword evidence="8" id="KW-1185">Reference proteome</keyword>
<keyword evidence="2 4" id="KW-0813">Transport</keyword>
<dbReference type="Gene3D" id="1.10.110.10">
    <property type="entry name" value="Plant lipid-transfer and hydrophobic proteins"/>
    <property type="match status" value="1"/>
</dbReference>
<evidence type="ECO:0000313" key="7">
    <source>
        <dbReference type="EMBL" id="VFQ84263.1"/>
    </source>
</evidence>
<organism evidence="7 8">
    <name type="scientific">Cuscuta campestris</name>
    <dbReference type="NCBI Taxonomy" id="132261"/>
    <lineage>
        <taxon>Eukaryota</taxon>
        <taxon>Viridiplantae</taxon>
        <taxon>Streptophyta</taxon>
        <taxon>Embryophyta</taxon>
        <taxon>Tracheophyta</taxon>
        <taxon>Spermatophyta</taxon>
        <taxon>Magnoliopsida</taxon>
        <taxon>eudicotyledons</taxon>
        <taxon>Gunneridae</taxon>
        <taxon>Pentapetalae</taxon>
        <taxon>asterids</taxon>
        <taxon>lamiids</taxon>
        <taxon>Solanales</taxon>
        <taxon>Convolvulaceae</taxon>
        <taxon>Cuscuteae</taxon>
        <taxon>Cuscuta</taxon>
        <taxon>Cuscuta subgen. Grammica</taxon>
        <taxon>Cuscuta sect. Cleistogrammica</taxon>
    </lineage>
</organism>
<feature type="domain" description="Bifunctional inhibitor/plant lipid transfer protein/seed storage helical" evidence="6">
    <location>
        <begin position="38"/>
        <end position="123"/>
    </location>
</feature>
<evidence type="ECO:0000256" key="4">
    <source>
        <dbReference type="RuleBase" id="RU000628"/>
    </source>
</evidence>
<accession>A0A484M645</accession>
<dbReference type="SUPFAM" id="SSF47699">
    <property type="entry name" value="Bifunctional inhibitor/lipid-transfer protein/seed storage 2S albumin"/>
    <property type="match status" value="1"/>
</dbReference>
<proteinExistence type="inferred from homology"/>